<evidence type="ECO:0000313" key="8">
    <source>
        <dbReference type="Proteomes" id="UP000281192"/>
    </source>
</evidence>
<evidence type="ECO:0000256" key="3">
    <source>
        <dbReference type="SAM" id="SignalP"/>
    </source>
</evidence>
<accession>A0A2N5CW33</accession>
<dbReference type="Pfam" id="PF01464">
    <property type="entry name" value="SLT"/>
    <property type="match status" value="1"/>
</dbReference>
<comment type="similarity">
    <text evidence="1">Belongs to the transglycosylase Slt family.</text>
</comment>
<evidence type="ECO:0000313" key="7">
    <source>
        <dbReference type="Proteomes" id="UP000234483"/>
    </source>
</evidence>
<feature type="domain" description="Transglycosylase SLT" evidence="4">
    <location>
        <begin position="43"/>
        <end position="140"/>
    </location>
</feature>
<comment type="similarity">
    <text evidence="2">Belongs to the virb1 family.</text>
</comment>
<feature type="signal peptide" evidence="3">
    <location>
        <begin position="1"/>
        <end position="29"/>
    </location>
</feature>
<evidence type="ECO:0000256" key="2">
    <source>
        <dbReference type="ARBA" id="ARBA00009387"/>
    </source>
</evidence>
<dbReference type="KEGG" id="cfh:C1707_19375"/>
<evidence type="ECO:0000256" key="1">
    <source>
        <dbReference type="ARBA" id="ARBA00007734"/>
    </source>
</evidence>
<reference evidence="5 8" key="2">
    <citation type="submission" date="2018-01" db="EMBL/GenBank/DDBJ databases">
        <title>Complete genome sequence of Caulobacter flavus RHGG3.</title>
        <authorList>
            <person name="Yang E."/>
        </authorList>
    </citation>
    <scope>NUCLEOTIDE SEQUENCE [LARGE SCALE GENOMIC DNA]</scope>
    <source>
        <strain evidence="5 8">RHGG3</strain>
    </source>
</reference>
<dbReference type="PANTHER" id="PTHR37423">
    <property type="entry name" value="SOLUBLE LYTIC MUREIN TRANSGLYCOSYLASE-RELATED"/>
    <property type="match status" value="1"/>
</dbReference>
<dbReference type="PANTHER" id="PTHR37423:SF2">
    <property type="entry name" value="MEMBRANE-BOUND LYTIC MUREIN TRANSGLYCOSYLASE C"/>
    <property type="match status" value="1"/>
</dbReference>
<dbReference type="Proteomes" id="UP000281192">
    <property type="component" value="Chromosome"/>
</dbReference>
<dbReference type="CDD" id="cd00254">
    <property type="entry name" value="LT-like"/>
    <property type="match status" value="1"/>
</dbReference>
<evidence type="ECO:0000259" key="4">
    <source>
        <dbReference type="Pfam" id="PF01464"/>
    </source>
</evidence>
<evidence type="ECO:0000313" key="6">
    <source>
        <dbReference type="EMBL" id="PLR18014.1"/>
    </source>
</evidence>
<feature type="chain" id="PRO_5044578016" description="Transglycosylase SLT domain-containing protein" evidence="3">
    <location>
        <begin position="30"/>
        <end position="217"/>
    </location>
</feature>
<evidence type="ECO:0000313" key="5">
    <source>
        <dbReference type="EMBL" id="AYV49658.1"/>
    </source>
</evidence>
<protein>
    <recommendedName>
        <fullName evidence="4">Transglycosylase SLT domain-containing protein</fullName>
    </recommendedName>
</protein>
<dbReference type="InterPro" id="IPR008258">
    <property type="entry name" value="Transglycosylase_SLT_dom_1"/>
</dbReference>
<dbReference type="Proteomes" id="UP000234483">
    <property type="component" value="Unassembled WGS sequence"/>
</dbReference>
<dbReference type="AlphaFoldDB" id="A0A2N5CW33"/>
<proteinExistence type="inferred from homology"/>
<dbReference type="Gene3D" id="1.10.530.10">
    <property type="match status" value="1"/>
</dbReference>
<keyword evidence="3" id="KW-0732">Signal</keyword>
<dbReference type="SUPFAM" id="SSF53955">
    <property type="entry name" value="Lysozyme-like"/>
    <property type="match status" value="1"/>
</dbReference>
<name>A0A2N5CW33_9CAUL</name>
<dbReference type="InterPro" id="IPR023346">
    <property type="entry name" value="Lysozyme-like_dom_sf"/>
</dbReference>
<keyword evidence="8" id="KW-1185">Reference proteome</keyword>
<reference evidence="6 7" key="1">
    <citation type="submission" date="2017-12" db="EMBL/GenBank/DDBJ databases">
        <title>The genome sequence of Caulobacter flavus CGMCC1 15093.</title>
        <authorList>
            <person name="Gao J."/>
            <person name="Mao X."/>
            <person name="Sun J."/>
        </authorList>
    </citation>
    <scope>NUCLEOTIDE SEQUENCE [LARGE SCALE GENOMIC DNA]</scope>
    <source>
        <strain evidence="6 7">CGMCC1 15093</strain>
    </source>
</reference>
<dbReference type="OrthoDB" id="9801695at2"/>
<gene>
    <name evidence="5" type="ORF">C1707_19375</name>
    <name evidence="6" type="ORF">CFHF_07845</name>
</gene>
<organism evidence="6 7">
    <name type="scientific">Caulobacter flavus</name>
    <dbReference type="NCBI Taxonomy" id="1679497"/>
    <lineage>
        <taxon>Bacteria</taxon>
        <taxon>Pseudomonadati</taxon>
        <taxon>Pseudomonadota</taxon>
        <taxon>Alphaproteobacteria</taxon>
        <taxon>Caulobacterales</taxon>
        <taxon>Caulobacteraceae</taxon>
        <taxon>Caulobacter</taxon>
    </lineage>
</organism>
<dbReference type="EMBL" id="PJRQ01000014">
    <property type="protein sequence ID" value="PLR18014.1"/>
    <property type="molecule type" value="Genomic_DNA"/>
</dbReference>
<sequence>MKAAAQGPCVRRLAAVVLAVGLLSAGGSAASGRPAANRIDAAVREAETRFGLPREWLLAVIAAESAGDPKAVSSAGAMGLMQVMPGTWRDLRHVHGLGADPFDVRDNILAGAAYLRALHDRYGAPGFLAAYNAGPGRYEAFRDQSRPLPAETRLYVAKLTARLTLPMLPDATPTRPAPLLDWRRASLFPAAPGSDAPALDTLFPIARDTTAPAGGLP</sequence>
<dbReference type="EMBL" id="CP026100">
    <property type="protein sequence ID" value="AYV49658.1"/>
    <property type="molecule type" value="Genomic_DNA"/>
</dbReference>